<dbReference type="GeneID" id="111025913"/>
<feature type="region of interest" description="Disordered" evidence="9">
    <location>
        <begin position="331"/>
        <end position="353"/>
    </location>
</feature>
<reference evidence="11 12" key="1">
    <citation type="submission" date="2025-04" db="UniProtKB">
        <authorList>
            <consortium name="RefSeq"/>
        </authorList>
    </citation>
    <scope>IDENTIFICATION</scope>
    <source>
        <strain evidence="11 12">OHB3-1</strain>
    </source>
</reference>
<dbReference type="InterPro" id="IPR023395">
    <property type="entry name" value="MCP_dom_sf"/>
</dbReference>
<protein>
    <submittedName>
        <fullName evidence="11 12">Probable envelope ADP,ATP carrier protein, chloroplastic</fullName>
    </submittedName>
</protein>
<evidence type="ECO:0000313" key="11">
    <source>
        <dbReference type="RefSeq" id="XP_022159518.1"/>
    </source>
</evidence>
<dbReference type="PROSITE" id="PS50920">
    <property type="entry name" value="SOLCAR"/>
    <property type="match status" value="3"/>
</dbReference>
<keyword evidence="4 8" id="KW-0812">Transmembrane</keyword>
<feature type="repeat" description="Solcar" evidence="8">
    <location>
        <begin position="372"/>
        <end position="456"/>
    </location>
</feature>
<evidence type="ECO:0000256" key="7">
    <source>
        <dbReference type="ARBA" id="ARBA00023136"/>
    </source>
</evidence>
<dbReference type="OrthoDB" id="10253709at2759"/>
<dbReference type="Pfam" id="PF00153">
    <property type="entry name" value="Mito_carr"/>
    <property type="match status" value="3"/>
</dbReference>
<keyword evidence="5" id="KW-0677">Repeat</keyword>
<keyword evidence="7 8" id="KW-0472">Membrane</keyword>
<evidence type="ECO:0000256" key="2">
    <source>
        <dbReference type="ARBA" id="ARBA00006375"/>
    </source>
</evidence>
<evidence type="ECO:0000313" key="12">
    <source>
        <dbReference type="RefSeq" id="XP_022159519.1"/>
    </source>
</evidence>
<evidence type="ECO:0000256" key="4">
    <source>
        <dbReference type="ARBA" id="ARBA00022692"/>
    </source>
</evidence>
<dbReference type="InterPro" id="IPR018108">
    <property type="entry name" value="MCP_transmembrane"/>
</dbReference>
<accession>A0A6J1E2L0</accession>
<evidence type="ECO:0000256" key="9">
    <source>
        <dbReference type="SAM" id="MobiDB-lite"/>
    </source>
</evidence>
<dbReference type="RefSeq" id="XP_022159518.1">
    <property type="nucleotide sequence ID" value="XM_022303826.1"/>
</dbReference>
<dbReference type="RefSeq" id="XP_022159519.1">
    <property type="nucleotide sequence ID" value="XM_022303827.1"/>
</dbReference>
<proteinExistence type="inferred from homology"/>
<evidence type="ECO:0000256" key="3">
    <source>
        <dbReference type="ARBA" id="ARBA00022448"/>
    </source>
</evidence>
<evidence type="ECO:0000256" key="8">
    <source>
        <dbReference type="PROSITE-ProRule" id="PRU00282"/>
    </source>
</evidence>
<feature type="repeat" description="Solcar" evidence="8">
    <location>
        <begin position="465"/>
        <end position="548"/>
    </location>
</feature>
<dbReference type="Proteomes" id="UP000504603">
    <property type="component" value="Unplaced"/>
</dbReference>
<organism evidence="10 12">
    <name type="scientific">Momordica charantia</name>
    <name type="common">Bitter gourd</name>
    <name type="synonym">Balsam pear</name>
    <dbReference type="NCBI Taxonomy" id="3673"/>
    <lineage>
        <taxon>Eukaryota</taxon>
        <taxon>Viridiplantae</taxon>
        <taxon>Streptophyta</taxon>
        <taxon>Embryophyta</taxon>
        <taxon>Tracheophyta</taxon>
        <taxon>Spermatophyta</taxon>
        <taxon>Magnoliopsida</taxon>
        <taxon>eudicotyledons</taxon>
        <taxon>Gunneridae</taxon>
        <taxon>Pentapetalae</taxon>
        <taxon>rosids</taxon>
        <taxon>fabids</taxon>
        <taxon>Cucurbitales</taxon>
        <taxon>Cucurbitaceae</taxon>
        <taxon>Momordiceae</taxon>
        <taxon>Momordica</taxon>
    </lineage>
</organism>
<comment type="subcellular location">
    <subcellularLocation>
        <location evidence="1">Membrane</location>
        <topology evidence="1">Multi-pass membrane protein</topology>
    </subcellularLocation>
</comment>
<keyword evidence="3" id="KW-0813">Transport</keyword>
<dbReference type="KEGG" id="mcha:111025913"/>
<evidence type="ECO:0000313" key="10">
    <source>
        <dbReference type="Proteomes" id="UP000504603"/>
    </source>
</evidence>
<feature type="repeat" description="Solcar" evidence="8">
    <location>
        <begin position="555"/>
        <end position="643"/>
    </location>
</feature>
<gene>
    <name evidence="11 12" type="primary">LOC111025913</name>
</gene>
<dbReference type="PANTHER" id="PTHR45667">
    <property type="entry name" value="S-ADENOSYLMETHIONINE MITOCHONDRIAL CARRIER PROTEIN"/>
    <property type="match status" value="1"/>
</dbReference>
<dbReference type="SUPFAM" id="SSF103506">
    <property type="entry name" value="Mitochondrial carrier"/>
    <property type="match status" value="1"/>
</dbReference>
<keyword evidence="6" id="KW-1133">Transmembrane helix</keyword>
<comment type="similarity">
    <text evidence="2">Belongs to the mitochondrial carrier (TC 2.A.29) family.</text>
</comment>
<evidence type="ECO:0000256" key="5">
    <source>
        <dbReference type="ARBA" id="ARBA00022737"/>
    </source>
</evidence>
<keyword evidence="10" id="KW-1185">Reference proteome</keyword>
<name>A0A6J1E2L0_MOMCH</name>
<evidence type="ECO:0000256" key="6">
    <source>
        <dbReference type="ARBA" id="ARBA00022989"/>
    </source>
</evidence>
<dbReference type="AlphaFoldDB" id="A0A6J1E2L0"/>
<evidence type="ECO:0000256" key="1">
    <source>
        <dbReference type="ARBA" id="ARBA00004141"/>
    </source>
</evidence>
<sequence>MCQGSCERFEKMNKQNNPCINNRPSVYYWWRPDERISYELTDFVLETDTSNFCDARHSKDISNINEQKSSKILSTAQIISISGQVLSLARRPLTFFQPMRILNQENDGSNDVIFNNVVEVNGNAVTSPEMKKNCVDIRTDGQCSPVVQPILDCLTVTRKMSMLEPRKNNSMSFRSLLHGGNDMSDKSWKGKGLGSAKISHSLGKIYGWMSHISHSETCYPVKVANTESMKANAFEARGAFNKAGDTNFLVNEAINEISKNASTFQFINFSSLFIKKLEINMMENVYMASRILTFVQDNKADGSILGSPDSDISAVHSLPSKDGALDKLAYESKTDSSEQHENKTKQPDKSIVENEYNREDCSLTSEKSCYNIANQGHAFAGALAGVFVSLCLHPVDTIKTVFQSYHAEQKSLSYIGKSIVSDRGLSGLYRGISTNIASSAPTSAIYTFTYESVKGALLPLFQEEYRSCVHCAAGGCASIATSFIFTPSERIKQQMQVSAHYHNCWNAFVGVVAKGGLRGLYTGWGAVLCRNVPHSIVKFYTYESLKGLMKSNAQQSTSQTLVCGGVAGSTAALFTTPFDVVKTRLQTQRPGSLSPYKNVTQALYEIGKKEGLKGLYRGLTPRLVMYMSQGAIFFTSYEFLKRLFSLEKPQQATKRVQCQPDPKSGR</sequence>
<dbReference type="GO" id="GO:0016020">
    <property type="term" value="C:membrane"/>
    <property type="evidence" value="ECO:0007669"/>
    <property type="project" value="UniProtKB-SubCell"/>
</dbReference>
<dbReference type="Gene3D" id="1.50.40.10">
    <property type="entry name" value="Mitochondrial carrier domain"/>
    <property type="match status" value="2"/>
</dbReference>